<evidence type="ECO:0000256" key="2">
    <source>
        <dbReference type="ARBA" id="ARBA00023015"/>
    </source>
</evidence>
<proteinExistence type="inferred from homology"/>
<evidence type="ECO:0000256" key="5">
    <source>
        <dbReference type="ARBA" id="ARBA00023163"/>
    </source>
</evidence>
<dbReference type="InterPro" id="IPR007627">
    <property type="entry name" value="RNA_pol_sigma70_r2"/>
</dbReference>
<sequence length="181" mass="20538">MRNDEDEARRQFSEYFAARRETVRHAAYLMSGDWHWADDLTQAAFIRVASAWHRIRDPQALDAFVRTCLVRVYLSETRRVWRRHERPVAEMPDLAGGDDDAESAARRVVIAQALRQLPPRRRVTLVCRFYQGLDVAETAAALGCSEGTVKSQTARGLATLRKILNDSRLAPAPACAMEERA</sequence>
<dbReference type="InterPro" id="IPR039425">
    <property type="entry name" value="RNA_pol_sigma-70-like"/>
</dbReference>
<evidence type="ECO:0000313" key="8">
    <source>
        <dbReference type="EMBL" id="SCG57781.1"/>
    </source>
</evidence>
<keyword evidence="3" id="KW-0731">Sigma factor</keyword>
<feature type="domain" description="RNA polymerase sigma factor 70 region 4 type 2" evidence="7">
    <location>
        <begin position="109"/>
        <end position="160"/>
    </location>
</feature>
<dbReference type="InterPro" id="IPR014284">
    <property type="entry name" value="RNA_pol_sigma-70_dom"/>
</dbReference>
<dbReference type="Pfam" id="PF04542">
    <property type="entry name" value="Sigma70_r2"/>
    <property type="match status" value="1"/>
</dbReference>
<evidence type="ECO:0000256" key="4">
    <source>
        <dbReference type="ARBA" id="ARBA00023125"/>
    </source>
</evidence>
<gene>
    <name evidence="8" type="ORF">GA0070609_3355</name>
</gene>
<dbReference type="InterPro" id="IPR013325">
    <property type="entry name" value="RNA_pol_sigma_r2"/>
</dbReference>
<dbReference type="PANTHER" id="PTHR43133">
    <property type="entry name" value="RNA POLYMERASE ECF-TYPE SIGMA FACTO"/>
    <property type="match status" value="1"/>
</dbReference>
<comment type="similarity">
    <text evidence="1">Belongs to the sigma-70 factor family. ECF subfamily.</text>
</comment>
<name>A0A1C5IID5_9ACTN</name>
<dbReference type="SUPFAM" id="SSF88946">
    <property type="entry name" value="Sigma2 domain of RNA polymerase sigma factors"/>
    <property type="match status" value="1"/>
</dbReference>
<dbReference type="NCBIfam" id="TIGR02937">
    <property type="entry name" value="sigma70-ECF"/>
    <property type="match status" value="1"/>
</dbReference>
<dbReference type="InterPro" id="IPR013249">
    <property type="entry name" value="RNA_pol_sigma70_r4_t2"/>
</dbReference>
<dbReference type="Proteomes" id="UP000198217">
    <property type="component" value="Chromosome I"/>
</dbReference>
<dbReference type="InterPro" id="IPR036388">
    <property type="entry name" value="WH-like_DNA-bd_sf"/>
</dbReference>
<evidence type="ECO:0000259" key="6">
    <source>
        <dbReference type="Pfam" id="PF04542"/>
    </source>
</evidence>
<dbReference type="GO" id="GO:0016987">
    <property type="term" value="F:sigma factor activity"/>
    <property type="evidence" value="ECO:0007669"/>
    <property type="project" value="UniProtKB-KW"/>
</dbReference>
<evidence type="ECO:0000259" key="7">
    <source>
        <dbReference type="Pfam" id="PF08281"/>
    </source>
</evidence>
<evidence type="ECO:0000313" key="9">
    <source>
        <dbReference type="Proteomes" id="UP000198217"/>
    </source>
</evidence>
<dbReference type="GO" id="GO:0003677">
    <property type="term" value="F:DNA binding"/>
    <property type="evidence" value="ECO:0007669"/>
    <property type="project" value="UniProtKB-KW"/>
</dbReference>
<dbReference type="Gene3D" id="1.10.10.10">
    <property type="entry name" value="Winged helix-like DNA-binding domain superfamily/Winged helix DNA-binding domain"/>
    <property type="match status" value="1"/>
</dbReference>
<dbReference type="InterPro" id="IPR013324">
    <property type="entry name" value="RNA_pol_sigma_r3/r4-like"/>
</dbReference>
<dbReference type="EMBL" id="LT607750">
    <property type="protein sequence ID" value="SCG57781.1"/>
    <property type="molecule type" value="Genomic_DNA"/>
</dbReference>
<accession>A0A1C5IID5</accession>
<dbReference type="CDD" id="cd06171">
    <property type="entry name" value="Sigma70_r4"/>
    <property type="match status" value="1"/>
</dbReference>
<dbReference type="SUPFAM" id="SSF88659">
    <property type="entry name" value="Sigma3 and sigma4 domains of RNA polymerase sigma factors"/>
    <property type="match status" value="1"/>
</dbReference>
<dbReference type="PANTHER" id="PTHR43133:SF50">
    <property type="entry name" value="ECF RNA POLYMERASE SIGMA FACTOR SIGM"/>
    <property type="match status" value="1"/>
</dbReference>
<keyword evidence="4" id="KW-0238">DNA-binding</keyword>
<dbReference type="InterPro" id="IPR014325">
    <property type="entry name" value="RNA_pol_sigma-E_actinobac"/>
</dbReference>
<dbReference type="AlphaFoldDB" id="A0A1C5IID5"/>
<keyword evidence="2" id="KW-0805">Transcription regulation</keyword>
<dbReference type="Pfam" id="PF08281">
    <property type="entry name" value="Sigma70_r4_2"/>
    <property type="match status" value="1"/>
</dbReference>
<dbReference type="RefSeq" id="WP_088994614.1">
    <property type="nucleotide sequence ID" value="NZ_LT607750.1"/>
</dbReference>
<keyword evidence="5" id="KW-0804">Transcription</keyword>
<evidence type="ECO:0000256" key="1">
    <source>
        <dbReference type="ARBA" id="ARBA00010641"/>
    </source>
</evidence>
<dbReference type="Gene3D" id="1.10.1740.10">
    <property type="match status" value="1"/>
</dbReference>
<keyword evidence="9" id="KW-1185">Reference proteome</keyword>
<feature type="domain" description="RNA polymerase sigma-70 region 2" evidence="6">
    <location>
        <begin position="20"/>
        <end position="83"/>
    </location>
</feature>
<dbReference type="NCBIfam" id="TIGR02983">
    <property type="entry name" value="SigE-fam_strep"/>
    <property type="match status" value="1"/>
</dbReference>
<protein>
    <submittedName>
        <fullName evidence="8">RNA polymerase sigma-70 factor, sigma-E family</fullName>
    </submittedName>
</protein>
<evidence type="ECO:0000256" key="3">
    <source>
        <dbReference type="ARBA" id="ARBA00023082"/>
    </source>
</evidence>
<reference evidence="8 9" key="1">
    <citation type="submission" date="2016-06" db="EMBL/GenBank/DDBJ databases">
        <authorList>
            <person name="Kjaerup R.B."/>
            <person name="Dalgaard T.S."/>
            <person name="Juul-Madsen H.R."/>
        </authorList>
    </citation>
    <scope>NUCLEOTIDE SEQUENCE [LARGE SCALE GENOMIC DNA]</scope>
    <source>
        <strain evidence="8 9">DSM 43904</strain>
    </source>
</reference>
<organism evidence="8 9">
    <name type="scientific">Micromonospora echinaurantiaca</name>
    <dbReference type="NCBI Taxonomy" id="47857"/>
    <lineage>
        <taxon>Bacteria</taxon>
        <taxon>Bacillati</taxon>
        <taxon>Actinomycetota</taxon>
        <taxon>Actinomycetes</taxon>
        <taxon>Micromonosporales</taxon>
        <taxon>Micromonosporaceae</taxon>
        <taxon>Micromonospora</taxon>
    </lineage>
</organism>
<dbReference type="GO" id="GO:0006352">
    <property type="term" value="P:DNA-templated transcription initiation"/>
    <property type="evidence" value="ECO:0007669"/>
    <property type="project" value="InterPro"/>
</dbReference>